<organism evidence="1">
    <name type="scientific">Enterocloster bolteae</name>
    <dbReference type="NCBI Taxonomy" id="208479"/>
    <lineage>
        <taxon>Bacteria</taxon>
        <taxon>Bacillati</taxon>
        <taxon>Bacillota</taxon>
        <taxon>Clostridia</taxon>
        <taxon>Lachnospirales</taxon>
        <taxon>Lachnospiraceae</taxon>
        <taxon>Enterocloster</taxon>
    </lineage>
</organism>
<sequence length="54" mass="6279">MKKRDTYAMTIRMTDEVMAMITRRSEELGLSKNQIVQIILKQVADSYVQSKKSN</sequence>
<name>A0A6N2WEV8_9FIRM</name>
<accession>A0A6N2WEV8</accession>
<proteinExistence type="predicted"/>
<dbReference type="EMBL" id="CACRTF010000014">
    <property type="protein sequence ID" value="VYT39581.1"/>
    <property type="molecule type" value="Genomic_DNA"/>
</dbReference>
<dbReference type="AlphaFoldDB" id="A0A6N2WEV8"/>
<dbReference type="SUPFAM" id="SSF47598">
    <property type="entry name" value="Ribbon-helix-helix"/>
    <property type="match status" value="1"/>
</dbReference>
<gene>
    <name evidence="1" type="ORF">CBLFYP116_03486</name>
</gene>
<dbReference type="InterPro" id="IPR010985">
    <property type="entry name" value="Ribbon_hlx_hlx"/>
</dbReference>
<reference evidence="1" key="1">
    <citation type="submission" date="2019-11" db="EMBL/GenBank/DDBJ databases">
        <authorList>
            <person name="Feng L."/>
        </authorList>
    </citation>
    <scope>NUCLEOTIDE SEQUENCE</scope>
    <source>
        <strain evidence="1">CbolteaeLFYP116</strain>
    </source>
</reference>
<evidence type="ECO:0000313" key="1">
    <source>
        <dbReference type="EMBL" id="VYT39581.1"/>
    </source>
</evidence>
<protein>
    <submittedName>
        <fullName evidence="1">Uncharacterized protein</fullName>
    </submittedName>
</protein>
<dbReference type="GO" id="GO:0006355">
    <property type="term" value="P:regulation of DNA-templated transcription"/>
    <property type="evidence" value="ECO:0007669"/>
    <property type="project" value="InterPro"/>
</dbReference>